<reference evidence="2 3" key="1">
    <citation type="submission" date="2013-08" db="EMBL/GenBank/DDBJ databases">
        <title>Intrasporangium oryzae NRRL B-24470.</title>
        <authorList>
            <person name="Liu H."/>
            <person name="Wang G."/>
        </authorList>
    </citation>
    <scope>NUCLEOTIDE SEQUENCE [LARGE SCALE GENOMIC DNA]</scope>
    <source>
        <strain evidence="2 3">NRRL B-24470</strain>
    </source>
</reference>
<feature type="transmembrane region" description="Helical" evidence="1">
    <location>
        <begin position="62"/>
        <end position="83"/>
    </location>
</feature>
<dbReference type="AlphaFoldDB" id="W9GAT1"/>
<evidence type="ECO:0000313" key="3">
    <source>
        <dbReference type="Proteomes" id="UP000019489"/>
    </source>
</evidence>
<dbReference type="Proteomes" id="UP000019489">
    <property type="component" value="Unassembled WGS sequence"/>
</dbReference>
<evidence type="ECO:0000256" key="1">
    <source>
        <dbReference type="SAM" id="Phobius"/>
    </source>
</evidence>
<sequence>MDITPNDVVAFLVEIAAVVVLAAWGWSLGTSAGTRVLLAVVIPAVAIALWACFAAPRAVFRVPAAAVAVKVLVLGGAALASFAVLPVGWAVVFAVVVVVNTLLTWFGPFAR</sequence>
<comment type="caution">
    <text evidence="2">The sequence shown here is derived from an EMBL/GenBank/DDBJ whole genome shotgun (WGS) entry which is preliminary data.</text>
</comment>
<name>W9GAT1_9MICO</name>
<dbReference type="eggNOG" id="ENOG5031CMS">
    <property type="taxonomic scope" value="Bacteria"/>
</dbReference>
<dbReference type="EMBL" id="AWSA01000011">
    <property type="protein sequence ID" value="EWT02337.1"/>
    <property type="molecule type" value="Genomic_DNA"/>
</dbReference>
<keyword evidence="3" id="KW-1185">Reference proteome</keyword>
<evidence type="ECO:0008006" key="4">
    <source>
        <dbReference type="Google" id="ProtNLM"/>
    </source>
</evidence>
<accession>W9GAT1</accession>
<evidence type="ECO:0000313" key="2">
    <source>
        <dbReference type="EMBL" id="EWT02337.1"/>
    </source>
</evidence>
<feature type="transmembrane region" description="Helical" evidence="1">
    <location>
        <begin position="89"/>
        <end position="110"/>
    </location>
</feature>
<organism evidence="2 3">
    <name type="scientific">Intrasporangium oryzae NRRL B-24470</name>
    <dbReference type="NCBI Taxonomy" id="1386089"/>
    <lineage>
        <taxon>Bacteria</taxon>
        <taxon>Bacillati</taxon>
        <taxon>Actinomycetota</taxon>
        <taxon>Actinomycetes</taxon>
        <taxon>Micrococcales</taxon>
        <taxon>Intrasporangiaceae</taxon>
        <taxon>Intrasporangium</taxon>
    </lineage>
</organism>
<feature type="transmembrane region" description="Helical" evidence="1">
    <location>
        <begin position="7"/>
        <end position="26"/>
    </location>
</feature>
<keyword evidence="1" id="KW-0472">Membrane</keyword>
<feature type="transmembrane region" description="Helical" evidence="1">
    <location>
        <begin position="32"/>
        <end position="55"/>
    </location>
</feature>
<dbReference type="InterPro" id="IPR021214">
    <property type="entry name" value="DUF2568"/>
</dbReference>
<gene>
    <name evidence="2" type="ORF">N865_06045</name>
</gene>
<dbReference type="Pfam" id="PF10823">
    <property type="entry name" value="DUF2568"/>
    <property type="match status" value="1"/>
</dbReference>
<keyword evidence="1" id="KW-0812">Transmembrane</keyword>
<keyword evidence="1" id="KW-1133">Transmembrane helix</keyword>
<proteinExistence type="predicted"/>
<protein>
    <recommendedName>
        <fullName evidence="4">DUF2568 domain-containing protein</fullName>
    </recommendedName>
</protein>